<dbReference type="RefSeq" id="WP_136598470.1">
    <property type="nucleotide sequence ID" value="NZ_STGV01000003.1"/>
</dbReference>
<dbReference type="Pfam" id="PF00583">
    <property type="entry name" value="Acetyltransf_1"/>
    <property type="match status" value="1"/>
</dbReference>
<dbReference type="InterPro" id="IPR016181">
    <property type="entry name" value="Acyl_CoA_acyltransferase"/>
</dbReference>
<dbReference type="EMBL" id="STGV01000003">
    <property type="protein sequence ID" value="THV23026.1"/>
    <property type="molecule type" value="Genomic_DNA"/>
</dbReference>
<dbReference type="InterPro" id="IPR000182">
    <property type="entry name" value="GNAT_dom"/>
</dbReference>
<dbReference type="GO" id="GO:0016747">
    <property type="term" value="F:acyltransferase activity, transferring groups other than amino-acyl groups"/>
    <property type="evidence" value="ECO:0007669"/>
    <property type="project" value="InterPro"/>
</dbReference>
<proteinExistence type="predicted"/>
<keyword evidence="1 4" id="KW-0808">Transferase</keyword>
<accession>A0A4V4HMP6</accession>
<dbReference type="PANTHER" id="PTHR43877">
    <property type="entry name" value="AMINOALKYLPHOSPHONATE N-ACETYLTRANSFERASE-RELATED-RELATED"/>
    <property type="match status" value="1"/>
</dbReference>
<evidence type="ECO:0000256" key="1">
    <source>
        <dbReference type="ARBA" id="ARBA00022679"/>
    </source>
</evidence>
<evidence type="ECO:0000313" key="5">
    <source>
        <dbReference type="Proteomes" id="UP000308828"/>
    </source>
</evidence>
<dbReference type="SUPFAM" id="SSF55729">
    <property type="entry name" value="Acyl-CoA N-acyltransferases (Nat)"/>
    <property type="match status" value="1"/>
</dbReference>
<keyword evidence="2" id="KW-0012">Acyltransferase</keyword>
<dbReference type="OrthoDB" id="9803233at2"/>
<comment type="caution">
    <text evidence="4">The sequence shown here is derived from an EMBL/GenBank/DDBJ whole genome shotgun (WGS) entry which is preliminary data.</text>
</comment>
<dbReference type="Proteomes" id="UP000308828">
    <property type="component" value="Unassembled WGS sequence"/>
</dbReference>
<dbReference type="Gene3D" id="3.40.630.30">
    <property type="match status" value="1"/>
</dbReference>
<sequence length="164" mass="18110">MSEQYQPPLEIAVEAAEQPDVDRLLQLSDAAAARLYPGEYRKPITRRSLDRPGTYVVIARLGVQAVGCVVLFDLGQGQAEVKRLIVDPRQARKGIGRRLMQECLKLAHSQAQETLLLEVGTRNIEARAVYESLGFCPFGPYRETQVATFMRCDLCAESGASSPS</sequence>
<organism evidence="4 5">
    <name type="scientific">Peteryoungia ipomoeae</name>
    <dbReference type="NCBI Taxonomy" id="1210932"/>
    <lineage>
        <taxon>Bacteria</taxon>
        <taxon>Pseudomonadati</taxon>
        <taxon>Pseudomonadota</taxon>
        <taxon>Alphaproteobacteria</taxon>
        <taxon>Hyphomicrobiales</taxon>
        <taxon>Rhizobiaceae</taxon>
        <taxon>Peteryoungia</taxon>
    </lineage>
</organism>
<evidence type="ECO:0000313" key="4">
    <source>
        <dbReference type="EMBL" id="THV23026.1"/>
    </source>
</evidence>
<gene>
    <name evidence="4" type="ORF">FAA97_10385</name>
</gene>
<feature type="domain" description="N-acetyltransferase" evidence="3">
    <location>
        <begin position="11"/>
        <end position="155"/>
    </location>
</feature>
<name>A0A4V4HMP6_9HYPH</name>
<evidence type="ECO:0000256" key="2">
    <source>
        <dbReference type="ARBA" id="ARBA00023315"/>
    </source>
</evidence>
<reference evidence="4 5" key="1">
    <citation type="submission" date="2019-04" db="EMBL/GenBank/DDBJ databases">
        <title>Genome sequence of strain shin9-1.</title>
        <authorList>
            <person name="Gao J."/>
            <person name="Sun J."/>
        </authorList>
    </citation>
    <scope>NUCLEOTIDE SEQUENCE [LARGE SCALE GENOMIC DNA]</scope>
    <source>
        <strain evidence="5">shin9-1</strain>
    </source>
</reference>
<dbReference type="PROSITE" id="PS51186">
    <property type="entry name" value="GNAT"/>
    <property type="match status" value="1"/>
</dbReference>
<evidence type="ECO:0000259" key="3">
    <source>
        <dbReference type="PROSITE" id="PS51186"/>
    </source>
</evidence>
<dbReference type="AlphaFoldDB" id="A0A4V4HMP6"/>
<keyword evidence="5" id="KW-1185">Reference proteome</keyword>
<protein>
    <submittedName>
        <fullName evidence="4">GNAT family N-acetyltransferase</fullName>
    </submittedName>
</protein>
<dbReference type="InterPro" id="IPR050832">
    <property type="entry name" value="Bact_Acetyltransf"/>
</dbReference>
<dbReference type="PANTHER" id="PTHR43877:SF2">
    <property type="entry name" value="AMINOALKYLPHOSPHONATE N-ACETYLTRANSFERASE-RELATED"/>
    <property type="match status" value="1"/>
</dbReference>
<dbReference type="CDD" id="cd04301">
    <property type="entry name" value="NAT_SF"/>
    <property type="match status" value="1"/>
</dbReference>